<dbReference type="GO" id="GO:0009228">
    <property type="term" value="P:thiamine biosynthetic process"/>
    <property type="evidence" value="ECO:0007669"/>
    <property type="project" value="UniProtKB-KW"/>
</dbReference>
<dbReference type="AlphaFoldDB" id="A0A3A5MNI9"/>
<dbReference type="EC" id="2.5.1.3" evidence="10"/>
<accession>A0A3A5MNI9</accession>
<protein>
    <recommendedName>
        <fullName evidence="10">Thiamine-phosphate synthase</fullName>
        <shortName evidence="10">TP synthase</shortName>
        <shortName evidence="10">TPS</shortName>
        <ecNumber evidence="10">2.5.1.3</ecNumber>
    </recommendedName>
    <alternativeName>
        <fullName evidence="10">Thiamine-phosphate pyrophosphorylase</fullName>
        <shortName evidence="10">TMP pyrophosphorylase</shortName>
        <shortName evidence="10">TMP-PPase</shortName>
    </alternativeName>
</protein>
<feature type="binding site" evidence="10">
    <location>
        <position position="170"/>
    </location>
    <ligand>
        <name>4-amino-2-methyl-5-(diphosphooxymethyl)pyrimidine</name>
        <dbReference type="ChEBI" id="CHEBI:57841"/>
    </ligand>
</feature>
<evidence type="ECO:0000256" key="10">
    <source>
        <dbReference type="HAMAP-Rule" id="MF_00097"/>
    </source>
</evidence>
<evidence type="ECO:0000256" key="2">
    <source>
        <dbReference type="ARBA" id="ARBA00005165"/>
    </source>
</evidence>
<evidence type="ECO:0000256" key="9">
    <source>
        <dbReference type="ARBA" id="ARBA00047883"/>
    </source>
</evidence>
<dbReference type="OrthoDB" id="3243336at2"/>
<comment type="catalytic activity">
    <reaction evidence="9 10 11">
        <text>2-[(2R,5Z)-2-carboxy-4-methylthiazol-5(2H)-ylidene]ethyl phosphate + 4-amino-2-methyl-5-(diphosphooxymethyl)pyrimidine + 2 H(+) = thiamine phosphate + CO2 + diphosphate</text>
        <dbReference type="Rhea" id="RHEA:47844"/>
        <dbReference type="ChEBI" id="CHEBI:15378"/>
        <dbReference type="ChEBI" id="CHEBI:16526"/>
        <dbReference type="ChEBI" id="CHEBI:33019"/>
        <dbReference type="ChEBI" id="CHEBI:37575"/>
        <dbReference type="ChEBI" id="CHEBI:57841"/>
        <dbReference type="ChEBI" id="CHEBI:62899"/>
        <dbReference type="EC" id="2.5.1.3"/>
    </reaction>
</comment>
<dbReference type="GO" id="GO:0004789">
    <property type="term" value="F:thiamine-phosphate diphosphorylase activity"/>
    <property type="evidence" value="ECO:0007669"/>
    <property type="project" value="UniProtKB-UniRule"/>
</dbReference>
<evidence type="ECO:0000256" key="5">
    <source>
        <dbReference type="ARBA" id="ARBA00022842"/>
    </source>
</evidence>
<dbReference type="Pfam" id="PF02581">
    <property type="entry name" value="TMP-TENI"/>
    <property type="match status" value="1"/>
</dbReference>
<dbReference type="GO" id="GO:0005737">
    <property type="term" value="C:cytoplasm"/>
    <property type="evidence" value="ECO:0007669"/>
    <property type="project" value="TreeGrafter"/>
</dbReference>
<evidence type="ECO:0000256" key="4">
    <source>
        <dbReference type="ARBA" id="ARBA00022723"/>
    </source>
</evidence>
<dbReference type="InterPro" id="IPR013785">
    <property type="entry name" value="Aldolase_TIM"/>
</dbReference>
<dbReference type="Proteomes" id="UP000272015">
    <property type="component" value="Unassembled WGS sequence"/>
</dbReference>
<dbReference type="CDD" id="cd00564">
    <property type="entry name" value="TMP_TenI"/>
    <property type="match status" value="1"/>
</dbReference>
<feature type="domain" description="Thiamine phosphate synthase/TenI" evidence="13">
    <location>
        <begin position="66"/>
        <end position="253"/>
    </location>
</feature>
<comment type="cofactor">
    <cofactor evidence="10">
        <name>Mg(2+)</name>
        <dbReference type="ChEBI" id="CHEBI:18420"/>
    </cofactor>
    <text evidence="10">Binds 1 Mg(2+) ion per subunit.</text>
</comment>
<feature type="binding site" evidence="10">
    <location>
        <begin position="95"/>
        <end position="99"/>
    </location>
    <ligand>
        <name>4-amino-2-methyl-5-(diphosphooxymethyl)pyrimidine</name>
        <dbReference type="ChEBI" id="CHEBI:57841"/>
    </ligand>
</feature>
<dbReference type="SUPFAM" id="SSF51391">
    <property type="entry name" value="Thiamin phosphate synthase"/>
    <property type="match status" value="1"/>
</dbReference>
<evidence type="ECO:0000259" key="13">
    <source>
        <dbReference type="Pfam" id="PF02581"/>
    </source>
</evidence>
<dbReference type="GO" id="GO:0009229">
    <property type="term" value="P:thiamine diphosphate biosynthetic process"/>
    <property type="evidence" value="ECO:0007669"/>
    <property type="project" value="UniProtKB-UniRule"/>
</dbReference>
<feature type="binding site" evidence="10">
    <location>
        <begin position="250"/>
        <end position="251"/>
    </location>
    <ligand>
        <name>2-[(2R,5Z)-2-carboxy-4-methylthiazol-5(2H)-ylidene]ethyl phosphate</name>
        <dbReference type="ChEBI" id="CHEBI:62899"/>
    </ligand>
</feature>
<evidence type="ECO:0000256" key="11">
    <source>
        <dbReference type="RuleBase" id="RU003826"/>
    </source>
</evidence>
<proteinExistence type="inferred from homology"/>
<keyword evidence="4 10" id="KW-0479">Metal-binding</keyword>
<dbReference type="InterPro" id="IPR034291">
    <property type="entry name" value="TMP_synthase"/>
</dbReference>
<dbReference type="NCBIfam" id="TIGR00693">
    <property type="entry name" value="thiE"/>
    <property type="match status" value="1"/>
</dbReference>
<comment type="catalytic activity">
    <reaction evidence="7 10 11">
        <text>4-methyl-5-(2-phosphooxyethyl)-thiazole + 4-amino-2-methyl-5-(diphosphooxymethyl)pyrimidine + H(+) = thiamine phosphate + diphosphate</text>
        <dbReference type="Rhea" id="RHEA:22328"/>
        <dbReference type="ChEBI" id="CHEBI:15378"/>
        <dbReference type="ChEBI" id="CHEBI:33019"/>
        <dbReference type="ChEBI" id="CHEBI:37575"/>
        <dbReference type="ChEBI" id="CHEBI:57841"/>
        <dbReference type="ChEBI" id="CHEBI:58296"/>
        <dbReference type="EC" id="2.5.1.3"/>
    </reaction>
</comment>
<dbReference type="RefSeq" id="WP_119974554.1">
    <property type="nucleotide sequence ID" value="NZ_JBHSQA010000001.1"/>
</dbReference>
<comment type="caution">
    <text evidence="14">The sequence shown here is derived from an EMBL/GenBank/DDBJ whole genome shotgun (WGS) entry which is preliminary data.</text>
</comment>
<evidence type="ECO:0000313" key="14">
    <source>
        <dbReference type="EMBL" id="RJT88483.1"/>
    </source>
</evidence>
<organism evidence="14 15">
    <name type="scientific">Cryobacterium melibiosiphilum</name>
    <dbReference type="NCBI Taxonomy" id="995039"/>
    <lineage>
        <taxon>Bacteria</taxon>
        <taxon>Bacillati</taxon>
        <taxon>Actinomycetota</taxon>
        <taxon>Actinomycetes</taxon>
        <taxon>Micrococcales</taxon>
        <taxon>Microbacteriaceae</taxon>
        <taxon>Cryobacterium</taxon>
    </lineage>
</organism>
<keyword evidence="15" id="KW-1185">Reference proteome</keyword>
<evidence type="ECO:0000256" key="3">
    <source>
        <dbReference type="ARBA" id="ARBA00022679"/>
    </source>
</evidence>
<feature type="binding site" evidence="10">
    <location>
        <position position="151"/>
    </location>
    <ligand>
        <name>Mg(2+)</name>
        <dbReference type="ChEBI" id="CHEBI:18420"/>
    </ligand>
</feature>
<reference evidence="14 15" key="1">
    <citation type="submission" date="2018-09" db="EMBL/GenBank/DDBJ databases">
        <title>Novel species of Cryobacterium.</title>
        <authorList>
            <person name="Liu Q."/>
            <person name="Xin Y.-H."/>
        </authorList>
    </citation>
    <scope>NUCLEOTIDE SEQUENCE [LARGE SCALE GENOMIC DNA]</scope>
    <source>
        <strain evidence="14 15">Hh39</strain>
    </source>
</reference>
<sequence>MTAQNPAAADAVADAAASASGARPKRVSATAVTGAATEIGRAHDVAPTQAPVVLGRPTASVDLSTYLVTDAGLSGPHGVLAVIAEAVAGGVSAVQIRDKTASTREVYELVIAATRLTRGRCLLFVDDRVDVFLAARNGGAHVDGVHVGQSDLPANVVRRLIGPDALLGLTANSPAHLAAAHSLPNGTVDYFGVGVIRPTATKANHPEPLGARGFAALAASTPIPCVAIGGICLDDTAALKAAGAAGLAVVSAICAAEDARAATREFVDAWARA</sequence>
<dbReference type="InterPro" id="IPR036206">
    <property type="entry name" value="ThiamineP_synth_sf"/>
</dbReference>
<dbReference type="InterPro" id="IPR022998">
    <property type="entry name" value="ThiamineP_synth_TenI"/>
</dbReference>
<dbReference type="UniPathway" id="UPA00060">
    <property type="reaction ID" value="UER00141"/>
</dbReference>
<gene>
    <name evidence="10 14" type="primary">thiE</name>
    <name evidence="14" type="ORF">D6T64_10110</name>
</gene>
<evidence type="ECO:0000313" key="15">
    <source>
        <dbReference type="Proteomes" id="UP000272015"/>
    </source>
</evidence>
<dbReference type="GO" id="GO:0000287">
    <property type="term" value="F:magnesium ion binding"/>
    <property type="evidence" value="ECO:0007669"/>
    <property type="project" value="UniProtKB-UniRule"/>
</dbReference>
<dbReference type="EMBL" id="QZVS01000082">
    <property type="protein sequence ID" value="RJT88483.1"/>
    <property type="molecule type" value="Genomic_DNA"/>
</dbReference>
<feature type="binding site" evidence="10">
    <location>
        <begin position="199"/>
        <end position="201"/>
    </location>
    <ligand>
        <name>2-[(2R,5Z)-2-carboxy-4-methylthiazol-5(2H)-ylidene]ethyl phosphate</name>
        <dbReference type="ChEBI" id="CHEBI:62899"/>
    </ligand>
</feature>
<comment type="catalytic activity">
    <reaction evidence="8 10 11">
        <text>2-(2-carboxy-4-methylthiazol-5-yl)ethyl phosphate + 4-amino-2-methyl-5-(diphosphooxymethyl)pyrimidine + 2 H(+) = thiamine phosphate + CO2 + diphosphate</text>
        <dbReference type="Rhea" id="RHEA:47848"/>
        <dbReference type="ChEBI" id="CHEBI:15378"/>
        <dbReference type="ChEBI" id="CHEBI:16526"/>
        <dbReference type="ChEBI" id="CHEBI:33019"/>
        <dbReference type="ChEBI" id="CHEBI:37575"/>
        <dbReference type="ChEBI" id="CHEBI:57841"/>
        <dbReference type="ChEBI" id="CHEBI:62890"/>
        <dbReference type="EC" id="2.5.1.3"/>
    </reaction>
</comment>
<name>A0A3A5MNI9_9MICO</name>
<keyword evidence="6 10" id="KW-0784">Thiamine biosynthesis</keyword>
<comment type="pathway">
    <text evidence="2 10 12">Cofactor biosynthesis; thiamine diphosphate biosynthesis; thiamine phosphate from 4-amino-2-methyl-5-diphosphomethylpyrimidine and 4-methyl-5-(2-phosphoethyl)-thiazole: step 1/1.</text>
</comment>
<comment type="function">
    <text evidence="1 10">Condenses 4-methyl-5-(beta-hydroxyethyl)thiazole monophosphate (THZ-P) and 2-methyl-4-amino-5-hydroxymethyl pyrimidine pyrophosphate (HMP-PP) to form thiamine monophosphate (TMP).</text>
</comment>
<dbReference type="PANTHER" id="PTHR20857:SF15">
    <property type="entry name" value="THIAMINE-PHOSPHATE SYNTHASE"/>
    <property type="match status" value="1"/>
</dbReference>
<keyword evidence="3 10" id="KW-0808">Transferase</keyword>
<comment type="similarity">
    <text evidence="10 11">Belongs to the thiamine-phosphate synthase family.</text>
</comment>
<feature type="binding site" evidence="10">
    <location>
        <position position="127"/>
    </location>
    <ligand>
        <name>Mg(2+)</name>
        <dbReference type="ChEBI" id="CHEBI:18420"/>
    </ligand>
</feature>
<dbReference type="HAMAP" id="MF_00097">
    <property type="entry name" value="TMP_synthase"/>
    <property type="match status" value="1"/>
</dbReference>
<evidence type="ECO:0000256" key="1">
    <source>
        <dbReference type="ARBA" id="ARBA00003814"/>
    </source>
</evidence>
<dbReference type="Gene3D" id="3.20.20.70">
    <property type="entry name" value="Aldolase class I"/>
    <property type="match status" value="1"/>
</dbReference>
<feature type="binding site" evidence="10">
    <location>
        <position position="202"/>
    </location>
    <ligand>
        <name>4-amino-2-methyl-5-(diphosphooxymethyl)pyrimidine</name>
        <dbReference type="ChEBI" id="CHEBI:57841"/>
    </ligand>
</feature>
<dbReference type="PANTHER" id="PTHR20857">
    <property type="entry name" value="THIAMINE-PHOSPHATE PYROPHOSPHORYLASE"/>
    <property type="match status" value="1"/>
</dbReference>
<evidence type="ECO:0000256" key="12">
    <source>
        <dbReference type="RuleBase" id="RU004253"/>
    </source>
</evidence>
<feature type="binding site" evidence="10">
    <location>
        <position position="230"/>
    </location>
    <ligand>
        <name>2-[(2R,5Z)-2-carboxy-4-methylthiazol-5(2H)-ylidene]ethyl phosphate</name>
        <dbReference type="ChEBI" id="CHEBI:62899"/>
    </ligand>
</feature>
<feature type="binding site" evidence="10">
    <location>
        <position position="126"/>
    </location>
    <ligand>
        <name>4-amino-2-methyl-5-(diphosphooxymethyl)pyrimidine</name>
        <dbReference type="ChEBI" id="CHEBI:57841"/>
    </ligand>
</feature>
<evidence type="ECO:0000256" key="8">
    <source>
        <dbReference type="ARBA" id="ARBA00047851"/>
    </source>
</evidence>
<evidence type="ECO:0000256" key="6">
    <source>
        <dbReference type="ARBA" id="ARBA00022977"/>
    </source>
</evidence>
<evidence type="ECO:0000256" key="7">
    <source>
        <dbReference type="ARBA" id="ARBA00047334"/>
    </source>
</evidence>
<keyword evidence="5 10" id="KW-0460">Magnesium</keyword>